<dbReference type="NCBIfam" id="NF006585">
    <property type="entry name" value="PRK09111.1"/>
    <property type="match status" value="1"/>
</dbReference>
<dbReference type="PANTHER" id="PTHR11669">
    <property type="entry name" value="REPLICATION FACTOR C / DNA POLYMERASE III GAMMA-TAU SUBUNIT"/>
    <property type="match status" value="1"/>
</dbReference>
<dbReference type="Gene3D" id="1.20.272.10">
    <property type="match status" value="1"/>
</dbReference>
<accession>A0A8J7Q189</accession>
<protein>
    <recommendedName>
        <fullName evidence="11">DNA polymerase III subunit gamma/tau</fullName>
        <ecNumber evidence="11">2.7.7.7</ecNumber>
    </recommendedName>
</protein>
<keyword evidence="5" id="KW-0479">Metal-binding</keyword>
<dbReference type="EMBL" id="JAFKGL010000025">
    <property type="protein sequence ID" value="MBN9413476.1"/>
    <property type="molecule type" value="Genomic_DNA"/>
</dbReference>
<sequence length="547" mass="61221">MTENSTQYLVLARKYRPTTFADLIGQDTLVRVLGNGIKQNRLPHAFILTGIRGTGKTTTARIIARALNCIGLDGKGNPTPSPCGACEHCRAISEDRHIDVIEMDAASRTGIDDIREVIEASRYRAVSARYKVYIIDEVHMLSKNAFNALLKTLEEPPSHVKFIFATTEIRKIPDTILSRCMRFDLKRIDEETLKTLFNKITLLEGKTIEEEALNLIARAADGSARDGLSILDQAIMLSESAVTGEKVRKMLGLMDQTYLIDLATALVQGDTKTALNLFQQLNQQGTEPLVVLKDLLSFIHWLSTKSVTQNALPYPGLTDQQTEESNKLAQKLNFPLLVRFWQSLIKGIQEVSLAPLPEQAVEMVLMKLCYLSHLPTPQEIIQNLGNPSHKGPEIPPQISAAPLIKPEITQPAPQAPQPSFVLPKDFKEVVALCQKHREPLLEGILRNDVHLVSFELGKISFCLSSHAPKDLASRLKSHLKDWTGIEWEIIVQEKSENVYPSLQAQYEIERSTIRETLLNEPLVKAAQKSFPESQVVYVDDIPKEKME</sequence>
<dbReference type="GO" id="GO:0009360">
    <property type="term" value="C:DNA polymerase III complex"/>
    <property type="evidence" value="ECO:0007669"/>
    <property type="project" value="InterPro"/>
</dbReference>
<dbReference type="InterPro" id="IPR045085">
    <property type="entry name" value="HLD_clamp_pol_III_gamma_tau"/>
</dbReference>
<dbReference type="EC" id="2.7.7.7" evidence="11"/>
<dbReference type="GO" id="GO:0003677">
    <property type="term" value="F:DNA binding"/>
    <property type="evidence" value="ECO:0007669"/>
    <property type="project" value="InterPro"/>
</dbReference>
<dbReference type="InterPro" id="IPR050238">
    <property type="entry name" value="DNA_Rep/Repair_Clamp_Loader"/>
</dbReference>
<dbReference type="Gene3D" id="1.10.8.60">
    <property type="match status" value="1"/>
</dbReference>
<dbReference type="SUPFAM" id="SSF48019">
    <property type="entry name" value="post-AAA+ oligomerization domain-like"/>
    <property type="match status" value="1"/>
</dbReference>
<reference evidence="13" key="1">
    <citation type="submission" date="2021-02" db="EMBL/GenBank/DDBJ databases">
        <title>Thiocyanate and organic carbon inputs drive convergent selection for specific autotrophic Afipia and Thiobacillus strains within complex microbiomes.</title>
        <authorList>
            <person name="Huddy R.J."/>
            <person name="Sachdeva R."/>
            <person name="Kadzinga F."/>
            <person name="Kantor R.S."/>
            <person name="Harrison S.T.L."/>
            <person name="Banfield J.F."/>
        </authorList>
    </citation>
    <scope>NUCLEOTIDE SEQUENCE</scope>
    <source>
        <strain evidence="13">SCN18_10_11_15_R4_P_38_20</strain>
    </source>
</reference>
<dbReference type="InterPro" id="IPR003593">
    <property type="entry name" value="AAA+_ATPase"/>
</dbReference>
<comment type="caution">
    <text evidence="13">The sequence shown here is derived from an EMBL/GenBank/DDBJ whole genome shotgun (WGS) entry which is preliminary data.</text>
</comment>
<feature type="domain" description="AAA+ ATPase" evidence="12">
    <location>
        <begin position="42"/>
        <end position="189"/>
    </location>
</feature>
<keyword evidence="7" id="KW-0862">Zinc</keyword>
<dbReference type="Pfam" id="PF12169">
    <property type="entry name" value="DNA_pol3_gamma3"/>
    <property type="match status" value="1"/>
</dbReference>
<organism evidence="13 14">
    <name type="scientific">Candidatus Paracaedimonas acanthamoebae</name>
    <dbReference type="NCBI Taxonomy" id="244581"/>
    <lineage>
        <taxon>Bacteria</taxon>
        <taxon>Pseudomonadati</taxon>
        <taxon>Pseudomonadota</taxon>
        <taxon>Alphaproteobacteria</taxon>
        <taxon>Holosporales</taxon>
        <taxon>Caedimonadaceae</taxon>
        <taxon>Candidatus Paracaedimonas</taxon>
    </lineage>
</organism>
<dbReference type="AlphaFoldDB" id="A0A8J7Q189"/>
<evidence type="ECO:0000256" key="10">
    <source>
        <dbReference type="ARBA" id="ARBA00049244"/>
    </source>
</evidence>
<evidence type="ECO:0000256" key="6">
    <source>
        <dbReference type="ARBA" id="ARBA00022741"/>
    </source>
</evidence>
<dbReference type="NCBIfam" id="TIGR02397">
    <property type="entry name" value="dnaX_nterm"/>
    <property type="match status" value="1"/>
</dbReference>
<evidence type="ECO:0000259" key="12">
    <source>
        <dbReference type="SMART" id="SM00382"/>
    </source>
</evidence>
<keyword evidence="8 11" id="KW-0067">ATP-binding</keyword>
<dbReference type="CDD" id="cd00009">
    <property type="entry name" value="AAA"/>
    <property type="match status" value="1"/>
</dbReference>
<evidence type="ECO:0000256" key="5">
    <source>
        <dbReference type="ARBA" id="ARBA00022723"/>
    </source>
</evidence>
<dbReference type="InterPro" id="IPR008921">
    <property type="entry name" value="DNA_pol3_clamp-load_cplx_C"/>
</dbReference>
<keyword evidence="3 11" id="KW-0548">Nucleotidyltransferase</keyword>
<dbReference type="FunFam" id="1.10.8.60:FF:000013">
    <property type="entry name" value="DNA polymerase III subunit gamma/tau"/>
    <property type="match status" value="1"/>
</dbReference>
<dbReference type="FunFam" id="3.40.50.300:FF:000014">
    <property type="entry name" value="DNA polymerase III subunit gamma/tau"/>
    <property type="match status" value="1"/>
</dbReference>
<evidence type="ECO:0000256" key="3">
    <source>
        <dbReference type="ARBA" id="ARBA00022695"/>
    </source>
</evidence>
<dbReference type="GO" id="GO:0005524">
    <property type="term" value="F:ATP binding"/>
    <property type="evidence" value="ECO:0007669"/>
    <property type="project" value="UniProtKB-KW"/>
</dbReference>
<keyword evidence="4 11" id="KW-0235">DNA replication</keyword>
<evidence type="ECO:0000313" key="14">
    <source>
        <dbReference type="Proteomes" id="UP000664414"/>
    </source>
</evidence>
<evidence type="ECO:0000256" key="4">
    <source>
        <dbReference type="ARBA" id="ARBA00022705"/>
    </source>
</evidence>
<keyword evidence="9 11" id="KW-0239">DNA-directed DNA polymerase</keyword>
<evidence type="ECO:0000256" key="7">
    <source>
        <dbReference type="ARBA" id="ARBA00022833"/>
    </source>
</evidence>
<gene>
    <name evidence="11" type="primary">dnaX</name>
    <name evidence="13" type="ORF">J0H12_06110</name>
</gene>
<dbReference type="InterPro" id="IPR022107">
    <property type="entry name" value="DNA_pol_III_gamma/tau_C"/>
</dbReference>
<dbReference type="Pfam" id="PF12362">
    <property type="entry name" value="DUF3646"/>
    <property type="match status" value="1"/>
</dbReference>
<dbReference type="Pfam" id="PF13177">
    <property type="entry name" value="DNA_pol3_delta2"/>
    <property type="match status" value="1"/>
</dbReference>
<dbReference type="Proteomes" id="UP000664414">
    <property type="component" value="Unassembled WGS sequence"/>
</dbReference>
<proteinExistence type="inferred from homology"/>
<dbReference type="GO" id="GO:0046872">
    <property type="term" value="F:metal ion binding"/>
    <property type="evidence" value="ECO:0007669"/>
    <property type="project" value="UniProtKB-KW"/>
</dbReference>
<evidence type="ECO:0000313" key="13">
    <source>
        <dbReference type="EMBL" id="MBN9413476.1"/>
    </source>
</evidence>
<dbReference type="InterPro" id="IPR012763">
    <property type="entry name" value="DNA_pol_III_sug/sutau_N"/>
</dbReference>
<dbReference type="GO" id="GO:0003887">
    <property type="term" value="F:DNA-directed DNA polymerase activity"/>
    <property type="evidence" value="ECO:0007669"/>
    <property type="project" value="UniProtKB-KW"/>
</dbReference>
<evidence type="ECO:0000256" key="8">
    <source>
        <dbReference type="ARBA" id="ARBA00022840"/>
    </source>
</evidence>
<evidence type="ECO:0000256" key="9">
    <source>
        <dbReference type="ARBA" id="ARBA00022932"/>
    </source>
</evidence>
<comment type="similarity">
    <text evidence="1 11">Belongs to the DnaX/STICHEL family.</text>
</comment>
<dbReference type="SUPFAM" id="SSF52540">
    <property type="entry name" value="P-loop containing nucleoside triphosphate hydrolases"/>
    <property type="match status" value="1"/>
</dbReference>
<dbReference type="NCBIfam" id="NF004046">
    <property type="entry name" value="PRK05563.1"/>
    <property type="match status" value="1"/>
</dbReference>
<dbReference type="SMART" id="SM00382">
    <property type="entry name" value="AAA"/>
    <property type="match status" value="1"/>
</dbReference>
<comment type="subunit">
    <text evidence="11">DNA polymerase III contains a core (composed of alpha, epsilon and theta chains) that associates with a tau subunit. This core dimerizes to form the POLIII' complex. PolIII' associates with the gamma complex (composed of gamma, delta, delta', psi and chi chains) and with the beta chain to form the complete DNA polymerase III complex.</text>
</comment>
<comment type="catalytic activity">
    <reaction evidence="10 11">
        <text>DNA(n) + a 2'-deoxyribonucleoside 5'-triphosphate = DNA(n+1) + diphosphate</text>
        <dbReference type="Rhea" id="RHEA:22508"/>
        <dbReference type="Rhea" id="RHEA-COMP:17339"/>
        <dbReference type="Rhea" id="RHEA-COMP:17340"/>
        <dbReference type="ChEBI" id="CHEBI:33019"/>
        <dbReference type="ChEBI" id="CHEBI:61560"/>
        <dbReference type="ChEBI" id="CHEBI:173112"/>
        <dbReference type="EC" id="2.7.7.7"/>
    </reaction>
</comment>
<dbReference type="PANTHER" id="PTHR11669:SF0">
    <property type="entry name" value="PROTEIN STICHEL-LIKE 2"/>
    <property type="match status" value="1"/>
</dbReference>
<keyword evidence="2 11" id="KW-0808">Transferase</keyword>
<evidence type="ECO:0000256" key="2">
    <source>
        <dbReference type="ARBA" id="ARBA00022679"/>
    </source>
</evidence>
<dbReference type="InterPro" id="IPR027417">
    <property type="entry name" value="P-loop_NTPase"/>
</dbReference>
<keyword evidence="6 11" id="KW-0547">Nucleotide-binding</keyword>
<dbReference type="InterPro" id="IPR022754">
    <property type="entry name" value="DNA_pol_III_gamma-3"/>
</dbReference>
<name>A0A8J7Q189_9PROT</name>
<evidence type="ECO:0000256" key="1">
    <source>
        <dbReference type="ARBA" id="ARBA00006360"/>
    </source>
</evidence>
<evidence type="ECO:0000256" key="11">
    <source>
        <dbReference type="RuleBase" id="RU364063"/>
    </source>
</evidence>
<dbReference type="Gene3D" id="3.40.50.300">
    <property type="entry name" value="P-loop containing nucleotide triphosphate hydrolases"/>
    <property type="match status" value="1"/>
</dbReference>
<dbReference type="CDD" id="cd18137">
    <property type="entry name" value="HLD_clamp_pol_III_gamma_tau"/>
    <property type="match status" value="1"/>
</dbReference>
<dbReference type="Pfam" id="PF22608">
    <property type="entry name" value="DNAX_ATPase_lid"/>
    <property type="match status" value="1"/>
</dbReference>
<comment type="function">
    <text evidence="11">DNA polymerase III is a complex, multichain enzyme responsible for most of the replicative synthesis in bacteria. This DNA polymerase also exhibits 3' to 5' exonuclease activity.</text>
</comment>
<dbReference type="GO" id="GO:0006261">
    <property type="term" value="P:DNA-templated DNA replication"/>
    <property type="evidence" value="ECO:0007669"/>
    <property type="project" value="TreeGrafter"/>
</dbReference>